<dbReference type="InterPro" id="IPR013022">
    <property type="entry name" value="Xyl_isomerase-like_TIM-brl"/>
</dbReference>
<dbReference type="InterPro" id="IPR050312">
    <property type="entry name" value="IolE/XylAMocC-like"/>
</dbReference>
<protein>
    <submittedName>
        <fullName evidence="3">Sugar phosphate isomerase/epimerase</fullName>
    </submittedName>
</protein>
<dbReference type="Gene3D" id="3.20.20.150">
    <property type="entry name" value="Divalent-metal-dependent TIM barrel enzymes"/>
    <property type="match status" value="1"/>
</dbReference>
<comment type="caution">
    <text evidence="3">The sequence shown here is derived from an EMBL/GenBank/DDBJ whole genome shotgun (WGS) entry which is preliminary data.</text>
</comment>
<dbReference type="Proteomes" id="UP001500326">
    <property type="component" value="Unassembled WGS sequence"/>
</dbReference>
<reference evidence="4" key="1">
    <citation type="journal article" date="2019" name="Int. J. Syst. Evol. Microbiol.">
        <title>The Global Catalogue of Microorganisms (GCM) 10K type strain sequencing project: providing services to taxonomists for standard genome sequencing and annotation.</title>
        <authorList>
            <consortium name="The Broad Institute Genomics Platform"/>
            <consortium name="The Broad Institute Genome Sequencing Center for Infectious Disease"/>
            <person name="Wu L."/>
            <person name="Ma J."/>
        </authorList>
    </citation>
    <scope>NUCLEOTIDE SEQUENCE [LARGE SCALE GENOMIC DNA]</scope>
    <source>
        <strain evidence="4">JCM 14902</strain>
    </source>
</reference>
<gene>
    <name evidence="3" type="ORF">GCM10009777_02730</name>
</gene>
<dbReference type="PANTHER" id="PTHR12110:SF41">
    <property type="entry name" value="INOSOSE DEHYDRATASE"/>
    <property type="match status" value="1"/>
</dbReference>
<keyword evidence="3" id="KW-0413">Isomerase</keyword>
<dbReference type="Pfam" id="PF01261">
    <property type="entry name" value="AP_endonuc_2"/>
    <property type="match status" value="1"/>
</dbReference>
<accession>A0ABP5D4D6</accession>
<evidence type="ECO:0000313" key="3">
    <source>
        <dbReference type="EMBL" id="GAA1973905.1"/>
    </source>
</evidence>
<dbReference type="PANTHER" id="PTHR12110">
    <property type="entry name" value="HYDROXYPYRUVATE ISOMERASE"/>
    <property type="match status" value="1"/>
</dbReference>
<proteinExistence type="predicted"/>
<dbReference type="EMBL" id="BAAAOH010000001">
    <property type="protein sequence ID" value="GAA1973905.1"/>
    <property type="molecule type" value="Genomic_DNA"/>
</dbReference>
<evidence type="ECO:0000256" key="1">
    <source>
        <dbReference type="ARBA" id="ARBA00023277"/>
    </source>
</evidence>
<feature type="domain" description="Xylose isomerase-like TIM barrel" evidence="2">
    <location>
        <begin position="25"/>
        <end position="225"/>
    </location>
</feature>
<name>A0ABP5D4D6_9MICO</name>
<sequence length="249" mass="27566">MQSSIQLWSLRLSIDEHGWDRAIEKVAEAGFRNVEPFAIDRTFDLLRPAVEANELSVPTAHGFLDDETIELTLANAAALGVRTVFHPHFDESHWGTRAAIEATAEMLNSAAQVAEDYAIEVGFHHHDYELRHLVDGESSIDRLVALLTDDVQIEYDMNWAAVARVEPLSVLTRLEGRLNAVHIKDGPLKGANTDQRALGEGELDLDHLVAVLPEDTLLVLSLDQFTGSSDDVGRAVTTSRAWLDERGVR</sequence>
<dbReference type="InterPro" id="IPR036237">
    <property type="entry name" value="Xyl_isomerase-like_sf"/>
</dbReference>
<organism evidence="3 4">
    <name type="scientific">Microbacterium pumilum</name>
    <dbReference type="NCBI Taxonomy" id="344165"/>
    <lineage>
        <taxon>Bacteria</taxon>
        <taxon>Bacillati</taxon>
        <taxon>Actinomycetota</taxon>
        <taxon>Actinomycetes</taxon>
        <taxon>Micrococcales</taxon>
        <taxon>Microbacteriaceae</taxon>
        <taxon>Microbacterium</taxon>
    </lineage>
</organism>
<dbReference type="RefSeq" id="WP_344057793.1">
    <property type="nucleotide sequence ID" value="NZ_BAAAOH010000001.1"/>
</dbReference>
<dbReference type="GO" id="GO:0016853">
    <property type="term" value="F:isomerase activity"/>
    <property type="evidence" value="ECO:0007669"/>
    <property type="project" value="UniProtKB-KW"/>
</dbReference>
<keyword evidence="4" id="KW-1185">Reference proteome</keyword>
<evidence type="ECO:0000259" key="2">
    <source>
        <dbReference type="Pfam" id="PF01261"/>
    </source>
</evidence>
<evidence type="ECO:0000313" key="4">
    <source>
        <dbReference type="Proteomes" id="UP001500326"/>
    </source>
</evidence>
<keyword evidence="1" id="KW-0119">Carbohydrate metabolism</keyword>
<dbReference type="SUPFAM" id="SSF51658">
    <property type="entry name" value="Xylose isomerase-like"/>
    <property type="match status" value="1"/>
</dbReference>